<dbReference type="GO" id="GO:0006310">
    <property type="term" value="P:DNA recombination"/>
    <property type="evidence" value="ECO:0007669"/>
    <property type="project" value="UniProtKB-KW"/>
</dbReference>
<keyword evidence="2 4" id="KW-0238">DNA-binding</keyword>
<protein>
    <submittedName>
        <fullName evidence="7">Site-specific integrase</fullName>
    </submittedName>
</protein>
<evidence type="ECO:0000256" key="2">
    <source>
        <dbReference type="ARBA" id="ARBA00023125"/>
    </source>
</evidence>
<evidence type="ECO:0000313" key="8">
    <source>
        <dbReference type="Proteomes" id="UP000275281"/>
    </source>
</evidence>
<evidence type="ECO:0000256" key="1">
    <source>
        <dbReference type="ARBA" id="ARBA00022908"/>
    </source>
</evidence>
<evidence type="ECO:0000259" key="5">
    <source>
        <dbReference type="PROSITE" id="PS51898"/>
    </source>
</evidence>
<dbReference type="GO" id="GO:0015074">
    <property type="term" value="P:DNA integration"/>
    <property type="evidence" value="ECO:0007669"/>
    <property type="project" value="UniProtKB-KW"/>
</dbReference>
<evidence type="ECO:0000256" key="3">
    <source>
        <dbReference type="ARBA" id="ARBA00023172"/>
    </source>
</evidence>
<dbReference type="InterPro" id="IPR002104">
    <property type="entry name" value="Integrase_catalytic"/>
</dbReference>
<reference evidence="7 8" key="1">
    <citation type="submission" date="2018-11" db="EMBL/GenBank/DDBJ databases">
        <authorList>
            <person name="Ye M.-Q."/>
            <person name="Du Z.-J."/>
        </authorList>
    </citation>
    <scope>NUCLEOTIDE SEQUENCE [LARGE SCALE GENOMIC DNA]</scope>
    <source>
        <strain evidence="7 8">U0105</strain>
    </source>
</reference>
<dbReference type="GO" id="GO:0003677">
    <property type="term" value="F:DNA binding"/>
    <property type="evidence" value="ECO:0007669"/>
    <property type="project" value="UniProtKB-UniRule"/>
</dbReference>
<dbReference type="EMBL" id="RPOK01000005">
    <property type="protein sequence ID" value="RPJ65471.1"/>
    <property type="molecule type" value="Genomic_DNA"/>
</dbReference>
<dbReference type="CDD" id="cd00397">
    <property type="entry name" value="DNA_BRE_C"/>
    <property type="match status" value="1"/>
</dbReference>
<dbReference type="Proteomes" id="UP000275281">
    <property type="component" value="Unassembled WGS sequence"/>
</dbReference>
<accession>A0A3N5YKJ2</accession>
<feature type="domain" description="Core-binding (CB)" evidence="6">
    <location>
        <begin position="1"/>
        <end position="84"/>
    </location>
</feature>
<gene>
    <name evidence="7" type="ORF">DRW07_15415</name>
</gene>
<dbReference type="OrthoDB" id="9795573at2"/>
<keyword evidence="1" id="KW-0229">DNA integration</keyword>
<evidence type="ECO:0000313" key="7">
    <source>
        <dbReference type="EMBL" id="RPJ65471.1"/>
    </source>
</evidence>
<keyword evidence="8" id="KW-1185">Reference proteome</keyword>
<dbReference type="PANTHER" id="PTHR30349">
    <property type="entry name" value="PHAGE INTEGRASE-RELATED"/>
    <property type="match status" value="1"/>
</dbReference>
<proteinExistence type="predicted"/>
<dbReference type="InterPro" id="IPR011010">
    <property type="entry name" value="DNA_brk_join_enz"/>
</dbReference>
<dbReference type="PANTHER" id="PTHR30349:SF90">
    <property type="entry name" value="TYROSINE RECOMBINASE XERD"/>
    <property type="match status" value="1"/>
</dbReference>
<evidence type="ECO:0000256" key="4">
    <source>
        <dbReference type="PROSITE-ProRule" id="PRU01248"/>
    </source>
</evidence>
<dbReference type="InterPro" id="IPR044068">
    <property type="entry name" value="CB"/>
</dbReference>
<dbReference type="Gene3D" id="1.10.443.10">
    <property type="entry name" value="Intergrase catalytic core"/>
    <property type="match status" value="1"/>
</dbReference>
<organism evidence="7 8">
    <name type="scientific">Alteromonas sediminis</name>
    <dbReference type="NCBI Taxonomy" id="2259342"/>
    <lineage>
        <taxon>Bacteria</taxon>
        <taxon>Pseudomonadati</taxon>
        <taxon>Pseudomonadota</taxon>
        <taxon>Gammaproteobacteria</taxon>
        <taxon>Alteromonadales</taxon>
        <taxon>Alteromonadaceae</taxon>
        <taxon>Alteromonas/Salinimonas group</taxon>
        <taxon>Alteromonas</taxon>
    </lineage>
</organism>
<name>A0A3N5YKJ2_9ALTE</name>
<dbReference type="AlphaFoldDB" id="A0A3N5YKJ2"/>
<evidence type="ECO:0000259" key="6">
    <source>
        <dbReference type="PROSITE" id="PS51900"/>
    </source>
</evidence>
<keyword evidence="3" id="KW-0233">DNA recombination</keyword>
<dbReference type="PROSITE" id="PS51898">
    <property type="entry name" value="TYR_RECOMBINASE"/>
    <property type="match status" value="1"/>
</dbReference>
<dbReference type="InterPro" id="IPR050090">
    <property type="entry name" value="Tyrosine_recombinase_XerCD"/>
</dbReference>
<dbReference type="InterPro" id="IPR013762">
    <property type="entry name" value="Integrase-like_cat_sf"/>
</dbReference>
<comment type="caution">
    <text evidence="7">The sequence shown here is derived from an EMBL/GenBank/DDBJ whole genome shotgun (WGS) entry which is preliminary data.</text>
</comment>
<dbReference type="PROSITE" id="PS51900">
    <property type="entry name" value="CB"/>
    <property type="match status" value="1"/>
</dbReference>
<sequence length="304" mass="33955">MDAQCPYALYLARLSTNSRRSIQAQLEGIADVMGWALVDLPTKLARVDYAQALSIQNTLLREGHAPRTINRAMMAVRGVVKAAVITNQVDQQHYLNLQSVPKVKHGQHAGTPLTVHQVRKLFRLLAQNRTPLGLRNYAIFAVMLGCGLRRSEVADLNIGHYDKEKRTLFVAQGKGNKSRTVYLPDWVQVTIEDWIEARTDGPGSLFCTVKRGGHAHTGNPINGELVYSLVKRYFKDLGLPTVTPHDLRRTYITRLLDQGADLNTVRQMAGHSDISTTVIYDKRDDKTMRKAADELNYGDAGLPL</sequence>
<dbReference type="SUPFAM" id="SSF56349">
    <property type="entry name" value="DNA breaking-rejoining enzymes"/>
    <property type="match status" value="1"/>
</dbReference>
<dbReference type="Pfam" id="PF00589">
    <property type="entry name" value="Phage_integrase"/>
    <property type="match status" value="1"/>
</dbReference>
<feature type="domain" description="Tyr recombinase" evidence="5">
    <location>
        <begin position="108"/>
        <end position="293"/>
    </location>
</feature>